<gene>
    <name evidence="1" type="ORF">SPELUC_LOCUS3054</name>
</gene>
<accession>A0ACA9KZD0</accession>
<proteinExistence type="predicted"/>
<evidence type="ECO:0000313" key="1">
    <source>
        <dbReference type="EMBL" id="CAG8501883.1"/>
    </source>
</evidence>
<dbReference type="EMBL" id="CAJVPW010002232">
    <property type="protein sequence ID" value="CAG8501883.1"/>
    <property type="molecule type" value="Genomic_DNA"/>
</dbReference>
<keyword evidence="2" id="KW-1185">Reference proteome</keyword>
<name>A0ACA9KZD0_9GLOM</name>
<organism evidence="1 2">
    <name type="scientific">Cetraspora pellucida</name>
    <dbReference type="NCBI Taxonomy" id="1433469"/>
    <lineage>
        <taxon>Eukaryota</taxon>
        <taxon>Fungi</taxon>
        <taxon>Fungi incertae sedis</taxon>
        <taxon>Mucoromycota</taxon>
        <taxon>Glomeromycotina</taxon>
        <taxon>Glomeromycetes</taxon>
        <taxon>Diversisporales</taxon>
        <taxon>Gigasporaceae</taxon>
        <taxon>Cetraspora</taxon>
    </lineage>
</organism>
<dbReference type="Proteomes" id="UP000789366">
    <property type="component" value="Unassembled WGS sequence"/>
</dbReference>
<comment type="caution">
    <text evidence="1">The sequence shown here is derived from an EMBL/GenBank/DDBJ whole genome shotgun (WGS) entry which is preliminary data.</text>
</comment>
<sequence>MGHLNNPTCVNNIVDSSISSSNVKIATPSSFSSTQNLTLPSFNKSNNSMLEQVKIDLQLLIEEHLRLSTFYRQRGQDVTTIVEGLLQSHRTHASSIKLPLSLKHRLYLCQLLHLVFDRSSLSYTSFPLKSTRQRTYKLPDNLLKYENLFKTPLSSRCRRHRLNICNSCLQYSDNFSTIPQWSRKKIPPKPIPSRKTAPGLIDAIPVFINTSAITYRIANDQSELDHNDSSLVKPLWYGLLLDLLTQAAIECYLCDSYSSIDTLLEIFSYGDIDPSDYHSDNSESDDEDSHFAATRADDYLLWQRTPYLDEFQIEMYKYCNKVISTYMKVPELITLHGASTNPDFPVELFQIPGRYNDVNLDNGLNIQIPDSRNLRVDANSINHVDQKKRHDSEDNEIKQFKKRKNLSS</sequence>
<evidence type="ECO:0000313" key="2">
    <source>
        <dbReference type="Proteomes" id="UP000789366"/>
    </source>
</evidence>
<reference evidence="1" key="1">
    <citation type="submission" date="2021-06" db="EMBL/GenBank/DDBJ databases">
        <authorList>
            <person name="Kallberg Y."/>
            <person name="Tangrot J."/>
            <person name="Rosling A."/>
        </authorList>
    </citation>
    <scope>NUCLEOTIDE SEQUENCE</scope>
    <source>
        <strain evidence="1">28 12/20/2015</strain>
    </source>
</reference>
<protein>
    <submittedName>
        <fullName evidence="1">16644_t:CDS:1</fullName>
    </submittedName>
</protein>